<evidence type="ECO:0000256" key="10">
    <source>
        <dbReference type="ARBA" id="ARBA00023288"/>
    </source>
</evidence>
<comment type="similarity">
    <text evidence="3 11">Belongs to the phospholipid scramblase family.</text>
</comment>
<evidence type="ECO:0000313" key="12">
    <source>
        <dbReference type="Ensembl" id="ENSCCRP00020091153.1"/>
    </source>
</evidence>
<dbReference type="Ensembl" id="ENSCCRT00020099618.1">
    <property type="protein sequence ID" value="ENSCCRP00020091153.1"/>
    <property type="gene ID" value="ENSCCRG00020041747.1"/>
</dbReference>
<dbReference type="GO" id="GO:0017128">
    <property type="term" value="F:phospholipid scramblase activity"/>
    <property type="evidence" value="ECO:0007669"/>
    <property type="project" value="InterPro"/>
</dbReference>
<dbReference type="PANTHER" id="PTHR23248">
    <property type="entry name" value="PHOSPHOLIPID SCRAMBLASE-RELATED"/>
    <property type="match status" value="1"/>
</dbReference>
<evidence type="ECO:0000256" key="2">
    <source>
        <dbReference type="ARBA" id="ARBA00004606"/>
    </source>
</evidence>
<keyword evidence="5" id="KW-0812">Transmembrane</keyword>
<protein>
    <recommendedName>
        <fullName evidence="11">Phospholipid scramblase</fullName>
    </recommendedName>
</protein>
<evidence type="ECO:0000256" key="9">
    <source>
        <dbReference type="ARBA" id="ARBA00023139"/>
    </source>
</evidence>
<dbReference type="InterPro" id="IPR005552">
    <property type="entry name" value="Scramblase"/>
</dbReference>
<keyword evidence="8" id="KW-0472">Membrane</keyword>
<dbReference type="InterPro" id="IPR025659">
    <property type="entry name" value="Tubby-like_C"/>
</dbReference>
<dbReference type="Proteomes" id="UP000694701">
    <property type="component" value="Unplaced"/>
</dbReference>
<evidence type="ECO:0000256" key="3">
    <source>
        <dbReference type="ARBA" id="ARBA00005350"/>
    </source>
</evidence>
<evidence type="ECO:0000256" key="6">
    <source>
        <dbReference type="ARBA" id="ARBA00022837"/>
    </source>
</evidence>
<comment type="function">
    <text evidence="11">May mediate accelerated ATP-independent bidirectional transbilayer migration of phospholipids upon binding calcium ions that results in a loss of phospholipid asymmetry in the plasma membrane.</text>
</comment>
<dbReference type="AlphaFoldDB" id="A0A8C2PXV8"/>
<keyword evidence="10 11" id="KW-0449">Lipoprotein</keyword>
<comment type="subcellular location">
    <subcellularLocation>
        <location evidence="2">Membrane</location>
        <topology evidence="2">Single-pass type II membrane protein</topology>
    </subcellularLocation>
</comment>
<evidence type="ECO:0000256" key="11">
    <source>
        <dbReference type="RuleBase" id="RU363116"/>
    </source>
</evidence>
<name>A0A8C2PXV8_CYPCA</name>
<reference evidence="12" key="1">
    <citation type="submission" date="2025-08" db="UniProtKB">
        <authorList>
            <consortium name="Ensembl"/>
        </authorList>
    </citation>
    <scope>IDENTIFICATION</scope>
</reference>
<dbReference type="PANTHER" id="PTHR23248:SF38">
    <property type="entry name" value="PHOSPHOLIPID SCRAMBLASE 1"/>
    <property type="match status" value="1"/>
</dbReference>
<keyword evidence="7" id="KW-1133">Transmembrane helix</keyword>
<keyword evidence="9 11" id="KW-0564">Palmitate</keyword>
<keyword evidence="6 11" id="KW-0106">Calcium</keyword>
<evidence type="ECO:0000256" key="7">
    <source>
        <dbReference type="ARBA" id="ARBA00022989"/>
    </source>
</evidence>
<sequence>MYHVSDLYGFIRFYLSPLVYTIGPRPGNDVYPTPTACVFGSASLCVGECGSWHQCTYGNLISTDGQIIHSMPIFMSILKCSLSQVDQLLVHQKVELMEVLMGWETNNQYVLKNSLGQQVFFAAEESNFCTRMICGPVRSFLLHIQDNMGQEVMTLSRPLKCGSCCFPCCLQEVQKEPVLKIVGPFCDCKCCSDVNFEVMSLDESSVIGRISKQWTGFEAEAFTDADNFGLQFPMDLDVKIKAVILGACFLIDFMYFEHTQKQE</sequence>
<comment type="cofactor">
    <cofactor evidence="1 11">
        <name>Ca(2+)</name>
        <dbReference type="ChEBI" id="CHEBI:29108"/>
    </cofactor>
</comment>
<evidence type="ECO:0000256" key="5">
    <source>
        <dbReference type="ARBA" id="ARBA00022692"/>
    </source>
</evidence>
<accession>A0A8C2PXV8</accession>
<dbReference type="GO" id="GO:0005886">
    <property type="term" value="C:plasma membrane"/>
    <property type="evidence" value="ECO:0007669"/>
    <property type="project" value="TreeGrafter"/>
</dbReference>
<dbReference type="Pfam" id="PF03803">
    <property type="entry name" value="Scramblase"/>
    <property type="match status" value="1"/>
</dbReference>
<evidence type="ECO:0000256" key="1">
    <source>
        <dbReference type="ARBA" id="ARBA00001913"/>
    </source>
</evidence>
<keyword evidence="4" id="KW-0597">Phosphoprotein</keyword>
<proteinExistence type="inferred from homology"/>
<evidence type="ECO:0000313" key="13">
    <source>
        <dbReference type="Proteomes" id="UP000694701"/>
    </source>
</evidence>
<organism evidence="12 13">
    <name type="scientific">Cyprinus carpio</name>
    <name type="common">Common carp</name>
    <dbReference type="NCBI Taxonomy" id="7962"/>
    <lineage>
        <taxon>Eukaryota</taxon>
        <taxon>Metazoa</taxon>
        <taxon>Chordata</taxon>
        <taxon>Craniata</taxon>
        <taxon>Vertebrata</taxon>
        <taxon>Euteleostomi</taxon>
        <taxon>Actinopterygii</taxon>
        <taxon>Neopterygii</taxon>
        <taxon>Teleostei</taxon>
        <taxon>Ostariophysi</taxon>
        <taxon>Cypriniformes</taxon>
        <taxon>Cyprinidae</taxon>
        <taxon>Cyprininae</taxon>
        <taxon>Cyprinus</taxon>
    </lineage>
</organism>
<evidence type="ECO:0000256" key="8">
    <source>
        <dbReference type="ARBA" id="ARBA00023136"/>
    </source>
</evidence>
<dbReference type="SUPFAM" id="SSF54518">
    <property type="entry name" value="Tubby C-terminal domain-like"/>
    <property type="match status" value="1"/>
</dbReference>
<evidence type="ECO:0000256" key="4">
    <source>
        <dbReference type="ARBA" id="ARBA00022553"/>
    </source>
</evidence>